<keyword evidence="6" id="KW-0406">Ion transport</keyword>
<dbReference type="NCBIfam" id="NF007032">
    <property type="entry name" value="PRK09496.1-4"/>
    <property type="match status" value="1"/>
</dbReference>
<dbReference type="InterPro" id="IPR003148">
    <property type="entry name" value="RCK_N"/>
</dbReference>
<protein>
    <recommendedName>
        <fullName evidence="1">Trk system potassium uptake protein TrkA</fullName>
    </recommendedName>
</protein>
<evidence type="ECO:0000259" key="7">
    <source>
        <dbReference type="PROSITE" id="PS51201"/>
    </source>
</evidence>
<dbReference type="NCBIfam" id="NF007039">
    <property type="entry name" value="PRK09496.3-2"/>
    <property type="match status" value="1"/>
</dbReference>
<dbReference type="NCBIfam" id="NF007041">
    <property type="entry name" value="PRK09496.3-4"/>
    <property type="match status" value="1"/>
</dbReference>
<dbReference type="InterPro" id="IPR006037">
    <property type="entry name" value="RCK_C"/>
</dbReference>
<evidence type="ECO:0000313" key="9">
    <source>
        <dbReference type="EMBL" id="MFD2533408.1"/>
    </source>
</evidence>
<dbReference type="Gene3D" id="3.30.70.1450">
    <property type="entry name" value="Regulator of K+ conductance, C-terminal domain"/>
    <property type="match status" value="2"/>
</dbReference>
<dbReference type="InterPro" id="IPR036291">
    <property type="entry name" value="NAD(P)-bd_dom_sf"/>
</dbReference>
<name>A0ABW5JLW0_9BACT</name>
<evidence type="ECO:0000259" key="8">
    <source>
        <dbReference type="PROSITE" id="PS51202"/>
    </source>
</evidence>
<keyword evidence="4" id="KW-0630">Potassium</keyword>
<evidence type="ECO:0000256" key="5">
    <source>
        <dbReference type="ARBA" id="ARBA00023027"/>
    </source>
</evidence>
<reference evidence="10" key="1">
    <citation type="journal article" date="2019" name="Int. J. Syst. Evol. Microbiol.">
        <title>The Global Catalogue of Microorganisms (GCM) 10K type strain sequencing project: providing services to taxonomists for standard genome sequencing and annotation.</title>
        <authorList>
            <consortium name="The Broad Institute Genomics Platform"/>
            <consortium name="The Broad Institute Genome Sequencing Center for Infectious Disease"/>
            <person name="Wu L."/>
            <person name="Ma J."/>
        </authorList>
    </citation>
    <scope>NUCLEOTIDE SEQUENCE [LARGE SCALE GENOMIC DNA]</scope>
    <source>
        <strain evidence="10">KCTC 52042</strain>
    </source>
</reference>
<dbReference type="Pfam" id="PF02080">
    <property type="entry name" value="TrkA_C"/>
    <property type="match status" value="2"/>
</dbReference>
<dbReference type="InterPro" id="IPR050721">
    <property type="entry name" value="Trk_Ktr_HKT_K-transport"/>
</dbReference>
<accession>A0ABW5JLW0</accession>
<evidence type="ECO:0000256" key="1">
    <source>
        <dbReference type="ARBA" id="ARBA00017378"/>
    </source>
</evidence>
<dbReference type="InterPro" id="IPR036721">
    <property type="entry name" value="RCK_C_sf"/>
</dbReference>
<dbReference type="EMBL" id="JBHULI010000025">
    <property type="protein sequence ID" value="MFD2533408.1"/>
    <property type="molecule type" value="Genomic_DNA"/>
</dbReference>
<dbReference type="NCBIfam" id="NF007038">
    <property type="entry name" value="PRK09496.2-6"/>
    <property type="match status" value="1"/>
</dbReference>
<keyword evidence="3" id="KW-0633">Potassium transport</keyword>
<dbReference type="InterPro" id="IPR006036">
    <property type="entry name" value="K_uptake_TrkA"/>
</dbReference>
<keyword evidence="10" id="KW-1185">Reference proteome</keyword>
<feature type="domain" description="RCK N-terminal" evidence="7">
    <location>
        <begin position="230"/>
        <end position="350"/>
    </location>
</feature>
<dbReference type="PROSITE" id="PS51201">
    <property type="entry name" value="RCK_N"/>
    <property type="match status" value="2"/>
</dbReference>
<dbReference type="PANTHER" id="PTHR43833">
    <property type="entry name" value="POTASSIUM CHANNEL PROTEIN 2-RELATED-RELATED"/>
    <property type="match status" value="1"/>
</dbReference>
<feature type="domain" description="RCK C-terminal" evidence="8">
    <location>
        <begin position="370"/>
        <end position="450"/>
    </location>
</feature>
<comment type="caution">
    <text evidence="9">The sequence shown here is derived from an EMBL/GenBank/DDBJ whole genome shotgun (WGS) entry which is preliminary data.</text>
</comment>
<proteinExistence type="predicted"/>
<dbReference type="PANTHER" id="PTHR43833:SF5">
    <property type="entry name" value="TRK SYSTEM POTASSIUM UPTAKE PROTEIN TRKA"/>
    <property type="match status" value="1"/>
</dbReference>
<gene>
    <name evidence="9" type="primary">trkA</name>
    <name evidence="9" type="ORF">ACFSVN_13215</name>
</gene>
<dbReference type="SUPFAM" id="SSF51735">
    <property type="entry name" value="NAD(P)-binding Rossmann-fold domains"/>
    <property type="match status" value="2"/>
</dbReference>
<feature type="domain" description="RCK N-terminal" evidence="7">
    <location>
        <begin position="1"/>
        <end position="121"/>
    </location>
</feature>
<evidence type="ECO:0000256" key="3">
    <source>
        <dbReference type="ARBA" id="ARBA00022538"/>
    </source>
</evidence>
<feature type="domain" description="RCK C-terminal" evidence="8">
    <location>
        <begin position="141"/>
        <end position="225"/>
    </location>
</feature>
<dbReference type="Proteomes" id="UP001597460">
    <property type="component" value="Unassembled WGS sequence"/>
</dbReference>
<sequence>MKIVIIGAGEIGYDLANVLSTEKHDVTVLDREKESLNKVSESLDVLPIEGNATSVKDLVKANVGDADILISVTSIDEVNMISGMLGKRLGAKMVIARIRSDEFSDKNSPITPSDLGIDVMIHPELSAAHEIAQLLKRSSASDVINLANDRMQLIGIRLEKDSPLIGKNLNEYAGKHSELTFRVVAIGRRGRTIIPDGSIKLQNYDQIFILAQTNDINAIIKTTGKKETELNTVMIAGGSDMGAMLARILCADKTKNWSIKLIEPNYDKAEELAIEMKEVMVLHGNPTDPDLLVTEGISDMDAFIAVTDDEESNIISCLMAKHLEVKKTVALISKPDFIPLAQTIGLDAVINKKVAASNEIHRYVRRGNVVSVTELRGIKAEVIELKASPGSKITQKPIKKQKLPAGCVIGGLMCNGDVEIAVGETQVKDNDRVIIFCLPNAIDKVTKLFQ</sequence>
<dbReference type="Gene3D" id="3.40.50.720">
    <property type="entry name" value="NAD(P)-binding Rossmann-like Domain"/>
    <property type="match status" value="2"/>
</dbReference>
<dbReference type="PROSITE" id="PS51202">
    <property type="entry name" value="RCK_C"/>
    <property type="match status" value="2"/>
</dbReference>
<dbReference type="PRINTS" id="PR00335">
    <property type="entry name" value="KUPTAKETRKA"/>
</dbReference>
<dbReference type="Pfam" id="PF02254">
    <property type="entry name" value="TrkA_N"/>
    <property type="match status" value="2"/>
</dbReference>
<evidence type="ECO:0000313" key="10">
    <source>
        <dbReference type="Proteomes" id="UP001597460"/>
    </source>
</evidence>
<evidence type="ECO:0000256" key="6">
    <source>
        <dbReference type="ARBA" id="ARBA00023065"/>
    </source>
</evidence>
<dbReference type="NCBIfam" id="NF007031">
    <property type="entry name" value="PRK09496.1-2"/>
    <property type="match status" value="1"/>
</dbReference>
<keyword evidence="2" id="KW-0813">Transport</keyword>
<dbReference type="RefSeq" id="WP_390303653.1">
    <property type="nucleotide sequence ID" value="NZ_JBHULI010000025.1"/>
</dbReference>
<dbReference type="SUPFAM" id="SSF116726">
    <property type="entry name" value="TrkA C-terminal domain-like"/>
    <property type="match status" value="2"/>
</dbReference>
<organism evidence="9 10">
    <name type="scientific">Gracilimonas halophila</name>
    <dbReference type="NCBI Taxonomy" id="1834464"/>
    <lineage>
        <taxon>Bacteria</taxon>
        <taxon>Pseudomonadati</taxon>
        <taxon>Balneolota</taxon>
        <taxon>Balneolia</taxon>
        <taxon>Balneolales</taxon>
        <taxon>Balneolaceae</taxon>
        <taxon>Gracilimonas</taxon>
    </lineage>
</organism>
<evidence type="ECO:0000256" key="2">
    <source>
        <dbReference type="ARBA" id="ARBA00022448"/>
    </source>
</evidence>
<evidence type="ECO:0000256" key="4">
    <source>
        <dbReference type="ARBA" id="ARBA00022958"/>
    </source>
</evidence>
<keyword evidence="5" id="KW-0520">NAD</keyword>